<evidence type="ECO:0000313" key="2">
    <source>
        <dbReference type="Proteomes" id="UP000562045"/>
    </source>
</evidence>
<accession>A0A7Y9ZHJ5</accession>
<organism evidence="1 2">
    <name type="scientific">Nocardioides aromaticivorans</name>
    <dbReference type="NCBI Taxonomy" id="200618"/>
    <lineage>
        <taxon>Bacteria</taxon>
        <taxon>Bacillati</taxon>
        <taxon>Actinomycetota</taxon>
        <taxon>Actinomycetes</taxon>
        <taxon>Propionibacteriales</taxon>
        <taxon>Nocardioidaceae</taxon>
        <taxon>Nocardioides</taxon>
    </lineage>
</organism>
<protein>
    <submittedName>
        <fullName evidence="1">Uncharacterized protein</fullName>
    </submittedName>
</protein>
<comment type="caution">
    <text evidence="1">The sequence shown here is derived from an EMBL/GenBank/DDBJ whole genome shotgun (WGS) entry which is preliminary data.</text>
</comment>
<evidence type="ECO:0000313" key="1">
    <source>
        <dbReference type="EMBL" id="NYI43541.1"/>
    </source>
</evidence>
<reference evidence="1 2" key="1">
    <citation type="submission" date="2020-07" db="EMBL/GenBank/DDBJ databases">
        <title>Sequencing the genomes of 1000 actinobacteria strains.</title>
        <authorList>
            <person name="Klenk H.-P."/>
        </authorList>
    </citation>
    <scope>NUCLEOTIDE SEQUENCE [LARGE SCALE GENOMIC DNA]</scope>
    <source>
        <strain evidence="1 2">DSM 15131</strain>
    </source>
</reference>
<dbReference type="RefSeq" id="WP_179647694.1">
    <property type="nucleotide sequence ID" value="NZ_JACBZM010000001.1"/>
</dbReference>
<proteinExistence type="predicted"/>
<gene>
    <name evidence="1" type="ORF">BJ993_000621</name>
</gene>
<dbReference type="Proteomes" id="UP000562045">
    <property type="component" value="Unassembled WGS sequence"/>
</dbReference>
<name>A0A7Y9ZHJ5_9ACTN</name>
<dbReference type="AlphaFoldDB" id="A0A7Y9ZHJ5"/>
<dbReference type="EMBL" id="JACBZM010000001">
    <property type="protein sequence ID" value="NYI43541.1"/>
    <property type="molecule type" value="Genomic_DNA"/>
</dbReference>
<sequence length="81" mass="8586">MELADDALESRYDAGDSIREICTDLADDGYGPVLADSEYLVDFATDAFSEDIESGNWVVCYVERADGEQLDGPLAGGSSGA</sequence>